<accession>A0AAW1U1P6</accession>
<dbReference type="GO" id="GO:0004867">
    <property type="term" value="F:serine-type endopeptidase inhibitor activity"/>
    <property type="evidence" value="ECO:0007669"/>
    <property type="project" value="UniProtKB-KW"/>
</dbReference>
<dbReference type="InterPro" id="IPR042178">
    <property type="entry name" value="Serpin_sf_1"/>
</dbReference>
<dbReference type="InterPro" id="IPR036186">
    <property type="entry name" value="Serpin_sf"/>
</dbReference>
<dbReference type="Gene3D" id="2.30.39.10">
    <property type="entry name" value="Alpha-1-antitrypsin, domain 1"/>
    <property type="match status" value="2"/>
</dbReference>
<evidence type="ECO:0000259" key="5">
    <source>
        <dbReference type="SMART" id="SM00093"/>
    </source>
</evidence>
<evidence type="ECO:0000313" key="7">
    <source>
        <dbReference type="Proteomes" id="UP001431783"/>
    </source>
</evidence>
<evidence type="ECO:0000313" key="6">
    <source>
        <dbReference type="EMBL" id="KAK9874815.1"/>
    </source>
</evidence>
<dbReference type="Proteomes" id="UP001431783">
    <property type="component" value="Unassembled WGS sequence"/>
</dbReference>
<evidence type="ECO:0000256" key="1">
    <source>
        <dbReference type="ARBA" id="ARBA00022690"/>
    </source>
</evidence>
<dbReference type="SUPFAM" id="SSF56574">
    <property type="entry name" value="Serpins"/>
    <property type="match status" value="2"/>
</dbReference>
<reference evidence="6 7" key="1">
    <citation type="submission" date="2023-03" db="EMBL/GenBank/DDBJ databases">
        <title>Genome insight into feeding habits of ladybird beetles.</title>
        <authorList>
            <person name="Li H.-S."/>
            <person name="Huang Y.-H."/>
            <person name="Pang H."/>
        </authorList>
    </citation>
    <scope>NUCLEOTIDE SEQUENCE [LARGE SCALE GENOMIC DNA]</scope>
    <source>
        <strain evidence="6">SYSU_2023b</strain>
        <tissue evidence="6">Whole body</tissue>
    </source>
</reference>
<dbReference type="PANTHER" id="PTHR11461:SF372">
    <property type="entry name" value="ACCESSORY GLAND PROTEIN ACP76A-RELATED"/>
    <property type="match status" value="1"/>
</dbReference>
<name>A0AAW1U1P6_9CUCU</name>
<evidence type="ECO:0000256" key="4">
    <source>
        <dbReference type="SAM" id="SignalP"/>
    </source>
</evidence>
<protein>
    <recommendedName>
        <fullName evidence="5">Serpin domain-containing protein</fullName>
    </recommendedName>
</protein>
<feature type="signal peptide" evidence="4">
    <location>
        <begin position="1"/>
        <end position="16"/>
    </location>
</feature>
<evidence type="ECO:0000256" key="3">
    <source>
        <dbReference type="RuleBase" id="RU000411"/>
    </source>
</evidence>
<keyword evidence="2" id="KW-0722">Serine protease inhibitor</keyword>
<keyword evidence="7" id="KW-1185">Reference proteome</keyword>
<comment type="caution">
    <text evidence="6">The sequence shown here is derived from an EMBL/GenBank/DDBJ whole genome shotgun (WGS) entry which is preliminary data.</text>
</comment>
<feature type="domain" description="Serpin" evidence="5">
    <location>
        <begin position="33"/>
        <end position="387"/>
    </location>
</feature>
<organism evidence="6 7">
    <name type="scientific">Henosepilachna vigintioctopunctata</name>
    <dbReference type="NCBI Taxonomy" id="420089"/>
    <lineage>
        <taxon>Eukaryota</taxon>
        <taxon>Metazoa</taxon>
        <taxon>Ecdysozoa</taxon>
        <taxon>Arthropoda</taxon>
        <taxon>Hexapoda</taxon>
        <taxon>Insecta</taxon>
        <taxon>Pterygota</taxon>
        <taxon>Neoptera</taxon>
        <taxon>Endopterygota</taxon>
        <taxon>Coleoptera</taxon>
        <taxon>Polyphaga</taxon>
        <taxon>Cucujiformia</taxon>
        <taxon>Coccinelloidea</taxon>
        <taxon>Coccinellidae</taxon>
        <taxon>Epilachninae</taxon>
        <taxon>Epilachnini</taxon>
        <taxon>Henosepilachna</taxon>
    </lineage>
</organism>
<proteinExistence type="inferred from homology"/>
<gene>
    <name evidence="6" type="ORF">WA026_005623</name>
</gene>
<dbReference type="Gene3D" id="3.30.497.10">
    <property type="entry name" value="Antithrombin, subunit I, domain 2"/>
    <property type="match status" value="2"/>
</dbReference>
<dbReference type="PANTHER" id="PTHR11461">
    <property type="entry name" value="SERINE PROTEASE INHIBITOR, SERPIN"/>
    <property type="match status" value="1"/>
</dbReference>
<dbReference type="Pfam" id="PF00079">
    <property type="entry name" value="Serpin"/>
    <property type="match status" value="2"/>
</dbReference>
<keyword evidence="1" id="KW-0646">Protease inhibitor</keyword>
<dbReference type="InterPro" id="IPR023796">
    <property type="entry name" value="Serpin_dom"/>
</dbReference>
<dbReference type="InterPro" id="IPR000215">
    <property type="entry name" value="Serpin_fam"/>
</dbReference>
<dbReference type="SMART" id="SM00093">
    <property type="entry name" value="SERPIN"/>
    <property type="match status" value="1"/>
</dbReference>
<dbReference type="EMBL" id="JARQZJ010000032">
    <property type="protein sequence ID" value="KAK9874815.1"/>
    <property type="molecule type" value="Genomic_DNA"/>
</dbReference>
<comment type="similarity">
    <text evidence="3">Belongs to the serpin family.</text>
</comment>
<sequence length="494" mass="55520">MLKICLFVSAIAVVFGKHITPCAQVDQFNDYSIVFFQKLIKVTGENLALSAYATGKLLSLIMLGARGETARQIKDALNLVGSDRDIKNWFRGLTLELNAAKNLTIDTAIKAYLAECVDLNADFENLATNYFDAGVENINFYDPEQTALKINNWVQNKTDNEINKIIDENNINALTRLIFINTLYFSGEFKYPFSISATEKADFFISKTESVKVDMMTISGYYLMSRHPDLGVSMIYIPFKNQRAKFLLIVPDAVEKAEYVQNNILTIWHNRNFTKRYVQVFLPRFKLASALLMKPILEKLGITRLFSKPDLNGISRDDIALSEVFQSAFIDVNEIGANAGPADTVPVEDVALTLPGPKIKPYVLKVNLPYLCSVLYDGLGASMIYIPYKNQRAKLFILIPDVIEKAEYVQNNIRTIWRNRNVTQKYVQVFLPRFRIVSDHSLKPLLETLGITRLFSQPDLSGISTDDIVASEVFQRAVIDVNELGTNAGAADAG</sequence>
<feature type="chain" id="PRO_5044002254" description="Serpin domain-containing protein" evidence="4">
    <location>
        <begin position="17"/>
        <end position="494"/>
    </location>
</feature>
<dbReference type="InterPro" id="IPR042185">
    <property type="entry name" value="Serpin_sf_2"/>
</dbReference>
<evidence type="ECO:0000256" key="2">
    <source>
        <dbReference type="ARBA" id="ARBA00022900"/>
    </source>
</evidence>
<dbReference type="AlphaFoldDB" id="A0AAW1U1P6"/>
<dbReference type="GO" id="GO:0005615">
    <property type="term" value="C:extracellular space"/>
    <property type="evidence" value="ECO:0007669"/>
    <property type="project" value="InterPro"/>
</dbReference>
<keyword evidence="4" id="KW-0732">Signal</keyword>